<dbReference type="InterPro" id="IPR010620">
    <property type="entry name" value="SBBP_repeat"/>
</dbReference>
<protein>
    <submittedName>
        <fullName evidence="4">T9SS type A sorting domain-containing protein</fullName>
    </submittedName>
</protein>
<feature type="signal peptide" evidence="2">
    <location>
        <begin position="1"/>
        <end position="21"/>
    </location>
</feature>
<dbReference type="Pfam" id="PF18962">
    <property type="entry name" value="Por_Secre_tail"/>
    <property type="match status" value="1"/>
</dbReference>
<dbReference type="Gene3D" id="3.80.10.10">
    <property type="entry name" value="Ribonuclease Inhibitor"/>
    <property type="match status" value="2"/>
</dbReference>
<dbReference type="InterPro" id="IPR026444">
    <property type="entry name" value="Secre_tail"/>
</dbReference>
<accession>A0ABX1RY76</accession>
<comment type="caution">
    <text evidence="4">The sequence shown here is derived from an EMBL/GenBank/DDBJ whole genome shotgun (WGS) entry which is preliminary data.</text>
</comment>
<dbReference type="NCBIfam" id="TIGR04183">
    <property type="entry name" value="Por_Secre_tail"/>
    <property type="match status" value="1"/>
</dbReference>
<dbReference type="EMBL" id="JABBHF010000007">
    <property type="protein sequence ID" value="NMH88526.1"/>
    <property type="molecule type" value="Genomic_DNA"/>
</dbReference>
<dbReference type="PANTHER" id="PTHR35580:SF1">
    <property type="entry name" value="PHYTASE-LIKE DOMAIN-CONTAINING PROTEIN"/>
    <property type="match status" value="1"/>
</dbReference>
<sequence>MKRTLLCLLIIVLVTFGTTNAQNHVWATTLDEDSGKSIKIDALNNVYTIGITQAGPGTDRGVFIRKQDANGLQLWIKYINGTGDDQPLALALDNNANVLVTGYFNFQVDFDPGSGVFNMSASARNQNAFILKLDTHGDFIWARQINGPSGDFGRGITADGAGNVYTTGFFKGTVDFDPGAGTTNLTANGTNPNTSDIFIQKLNAAGDFVWAVNMGAGNNDEGMAIKTDTSGNVYTTGYFDGTVDFNPDPDPTTGVYNLSAGSSRNAFIQKLDSSGNFIWAKAFLSSSGQVYTLAMDVDGSENVYTTGYFKSTVDFNPGTGTFNMSSFGGGNDIFVTKLDAAGDFVWAKHMGRAGSDVGRGIAVDNSGNVYTTGSFGDTCDFDPGAGTENLTPAGSLDIFIQKLDAIGDYEWAIRVGEVLNDVPLAIEVKGNNIYTTGYYEGTVDFDPSTGVANLSSMTSRDAFTHKLEIVNCTVNIPDANFKSYLVGDTAINTNGDTEIQCSEANAYTGWISVANRNISDLTGIESFVNITKLFCNGNSLTSLNLTLNPLLDQMNANDNNLVELNISSGGNTNMGSGWFSAGNNPNLTCIQVDNVAYSNTNWMSGIDAQTSFNTNCPLPCTVNIPDANFKSYLVGNTSINTNGDSEIQCSEASAFTGRINCSSRSISDLTGIEAFTALTELICNDNQLTALDISANTALTEVWCYNNQIASLDISSNTALGTLFTQNNALTTINTNGASSLFNLDCSKNQLTSLDVSNNAALQFLRCFENQLTSLDVSLNPTLVTLNCADNQLTSLNVANGNNNNMTGPNRFNAHINPNLTCVTIDNGFTVPSTWAAGSQTNFSTSCTLGLDDYVLENITMYPNPVTSILIVQLEEGLERIEVYTVRGQKVMENHKKQVDVSNLSTGLYLLKIYTNSGKVGVKRFIKN</sequence>
<feature type="domain" description="Secretion system C-terminal sorting" evidence="3">
    <location>
        <begin position="861"/>
        <end position="925"/>
    </location>
</feature>
<evidence type="ECO:0000313" key="4">
    <source>
        <dbReference type="EMBL" id="NMH88526.1"/>
    </source>
</evidence>
<dbReference type="PANTHER" id="PTHR35580">
    <property type="entry name" value="CELL SURFACE GLYCOPROTEIN (S-LAYER PROTEIN)-LIKE PROTEIN"/>
    <property type="match status" value="1"/>
</dbReference>
<dbReference type="SUPFAM" id="SSF101898">
    <property type="entry name" value="NHL repeat"/>
    <property type="match status" value="2"/>
</dbReference>
<name>A0ABX1RY76_9FLAO</name>
<proteinExistence type="predicted"/>
<evidence type="ECO:0000259" key="3">
    <source>
        <dbReference type="Pfam" id="PF18962"/>
    </source>
</evidence>
<keyword evidence="5" id="KW-1185">Reference proteome</keyword>
<dbReference type="RefSeq" id="WP_169674478.1">
    <property type="nucleotide sequence ID" value="NZ_JABBHF010000007.1"/>
</dbReference>
<dbReference type="InterPro" id="IPR052918">
    <property type="entry name" value="Motility_Chemotaxis_Reg"/>
</dbReference>
<keyword evidence="1 2" id="KW-0732">Signal</keyword>
<evidence type="ECO:0000256" key="1">
    <source>
        <dbReference type="ARBA" id="ARBA00022729"/>
    </source>
</evidence>
<dbReference type="InterPro" id="IPR032675">
    <property type="entry name" value="LRR_dom_sf"/>
</dbReference>
<organism evidence="4 5">
    <name type="scientific">Flavivirga algicola</name>
    <dbReference type="NCBI Taxonomy" id="2729136"/>
    <lineage>
        <taxon>Bacteria</taxon>
        <taxon>Pseudomonadati</taxon>
        <taxon>Bacteroidota</taxon>
        <taxon>Flavobacteriia</taxon>
        <taxon>Flavobacteriales</taxon>
        <taxon>Flavobacteriaceae</taxon>
        <taxon>Flavivirga</taxon>
    </lineage>
</organism>
<feature type="chain" id="PRO_5045185572" evidence="2">
    <location>
        <begin position="22"/>
        <end position="928"/>
    </location>
</feature>
<dbReference type="Pfam" id="PF06739">
    <property type="entry name" value="SBBP"/>
    <property type="match status" value="2"/>
</dbReference>
<reference evidence="4 5" key="1">
    <citation type="submission" date="2020-04" db="EMBL/GenBank/DDBJ databases">
        <title>A Flavivirga sp. nov.</title>
        <authorList>
            <person name="Sun X."/>
        </authorList>
    </citation>
    <scope>NUCLEOTIDE SEQUENCE [LARGE SCALE GENOMIC DNA]</scope>
    <source>
        <strain evidence="4 5">Y03</strain>
    </source>
</reference>
<dbReference type="SUPFAM" id="SSF52058">
    <property type="entry name" value="L domain-like"/>
    <property type="match status" value="1"/>
</dbReference>
<evidence type="ECO:0000256" key="2">
    <source>
        <dbReference type="SAM" id="SignalP"/>
    </source>
</evidence>
<gene>
    <name evidence="4" type="ORF">HHX25_13515</name>
</gene>
<dbReference type="Proteomes" id="UP000746690">
    <property type="component" value="Unassembled WGS sequence"/>
</dbReference>
<evidence type="ECO:0000313" key="5">
    <source>
        <dbReference type="Proteomes" id="UP000746690"/>
    </source>
</evidence>